<evidence type="ECO:0000256" key="15">
    <source>
        <dbReference type="SAM" id="Coils"/>
    </source>
</evidence>
<organism evidence="17 18">
    <name type="scientific">Candidatus Ryanbacteria bacterium RIFCSPHIGHO2_01_45_13</name>
    <dbReference type="NCBI Taxonomy" id="1802112"/>
    <lineage>
        <taxon>Bacteria</taxon>
        <taxon>Candidatus Ryaniibacteriota</taxon>
    </lineage>
</organism>
<dbReference type="PIRSF" id="PIRSF001529">
    <property type="entry name" value="Ser-tRNA-synth_IIa"/>
    <property type="match status" value="1"/>
</dbReference>
<dbReference type="InterPro" id="IPR015866">
    <property type="entry name" value="Ser-tRNA-synth_1_N"/>
</dbReference>
<dbReference type="PROSITE" id="PS50862">
    <property type="entry name" value="AA_TRNA_LIGASE_II"/>
    <property type="match status" value="1"/>
</dbReference>
<gene>
    <name evidence="12" type="primary">serS</name>
    <name evidence="17" type="ORF">A2W41_04405</name>
</gene>
<feature type="binding site" evidence="12">
    <location>
        <begin position="227"/>
        <end position="229"/>
    </location>
    <ligand>
        <name>L-serine</name>
        <dbReference type="ChEBI" id="CHEBI:33384"/>
    </ligand>
</feature>
<protein>
    <recommendedName>
        <fullName evidence="12">Serine--tRNA ligase</fullName>
        <ecNumber evidence="12">6.1.1.11</ecNumber>
    </recommendedName>
    <alternativeName>
        <fullName evidence="12">Seryl-tRNA synthetase</fullName>
        <shortName evidence="12">SerRS</shortName>
    </alternativeName>
    <alternativeName>
        <fullName evidence="12">Seryl-tRNA(Ser/Sec) synthetase</fullName>
    </alternativeName>
</protein>
<comment type="catalytic activity">
    <reaction evidence="10 12">
        <text>tRNA(Sec) + L-serine + ATP = L-seryl-tRNA(Sec) + AMP + diphosphate + H(+)</text>
        <dbReference type="Rhea" id="RHEA:42580"/>
        <dbReference type="Rhea" id="RHEA-COMP:9742"/>
        <dbReference type="Rhea" id="RHEA-COMP:10128"/>
        <dbReference type="ChEBI" id="CHEBI:15378"/>
        <dbReference type="ChEBI" id="CHEBI:30616"/>
        <dbReference type="ChEBI" id="CHEBI:33019"/>
        <dbReference type="ChEBI" id="CHEBI:33384"/>
        <dbReference type="ChEBI" id="CHEBI:78442"/>
        <dbReference type="ChEBI" id="CHEBI:78533"/>
        <dbReference type="ChEBI" id="CHEBI:456215"/>
        <dbReference type="EC" id="6.1.1.11"/>
    </reaction>
</comment>
<evidence type="ECO:0000256" key="14">
    <source>
        <dbReference type="PIRSR" id="PIRSR001529-2"/>
    </source>
</evidence>
<evidence type="ECO:0000256" key="6">
    <source>
        <dbReference type="ARBA" id="ARBA00022741"/>
    </source>
</evidence>
<comment type="function">
    <text evidence="12">Catalyzes the attachment of serine to tRNA(Ser). Is also able to aminoacylate tRNA(Sec) with serine, to form the misacylated tRNA L-seryl-tRNA(Sec), which will be further converted into selenocysteinyl-tRNA(Sec).</text>
</comment>
<feature type="binding site" evidence="12 13">
    <location>
        <position position="281"/>
    </location>
    <ligand>
        <name>L-serine</name>
        <dbReference type="ChEBI" id="CHEBI:33384"/>
    </ligand>
</feature>
<dbReference type="EC" id="6.1.1.11" evidence="12"/>
<keyword evidence="5 12" id="KW-0436">Ligase</keyword>
<evidence type="ECO:0000256" key="2">
    <source>
        <dbReference type="ARBA" id="ARBA00005045"/>
    </source>
</evidence>
<reference evidence="17 18" key="1">
    <citation type="journal article" date="2016" name="Nat. Commun.">
        <title>Thousands of microbial genomes shed light on interconnected biogeochemical processes in an aquifer system.</title>
        <authorList>
            <person name="Anantharaman K."/>
            <person name="Brown C.T."/>
            <person name="Hug L.A."/>
            <person name="Sharon I."/>
            <person name="Castelle C.J."/>
            <person name="Probst A.J."/>
            <person name="Thomas B.C."/>
            <person name="Singh A."/>
            <person name="Wilkins M.J."/>
            <person name="Karaoz U."/>
            <person name="Brodie E.L."/>
            <person name="Williams K.H."/>
            <person name="Hubbard S.S."/>
            <person name="Banfield J.F."/>
        </authorList>
    </citation>
    <scope>NUCLEOTIDE SEQUENCE [LARGE SCALE GENOMIC DNA]</scope>
</reference>
<accession>A0A1G2FZM9</accession>
<evidence type="ECO:0000256" key="5">
    <source>
        <dbReference type="ARBA" id="ARBA00022598"/>
    </source>
</evidence>
<keyword evidence="15" id="KW-0175">Coiled coil</keyword>
<evidence type="ECO:0000256" key="11">
    <source>
        <dbReference type="ARBA" id="ARBA00048823"/>
    </source>
</evidence>
<dbReference type="EMBL" id="MHNI01000005">
    <property type="protein sequence ID" value="OGZ43544.1"/>
    <property type="molecule type" value="Genomic_DNA"/>
</dbReference>
<comment type="subcellular location">
    <subcellularLocation>
        <location evidence="1 12">Cytoplasm</location>
    </subcellularLocation>
</comment>
<dbReference type="GO" id="GO:0005524">
    <property type="term" value="F:ATP binding"/>
    <property type="evidence" value="ECO:0007669"/>
    <property type="project" value="UniProtKB-UniRule"/>
</dbReference>
<dbReference type="InterPro" id="IPR010978">
    <property type="entry name" value="tRNA-bd_arm"/>
</dbReference>
<dbReference type="GO" id="GO:0016260">
    <property type="term" value="P:selenocysteine biosynthetic process"/>
    <property type="evidence" value="ECO:0007669"/>
    <property type="project" value="UniProtKB-UniRule"/>
</dbReference>
<dbReference type="SUPFAM" id="SSF46589">
    <property type="entry name" value="tRNA-binding arm"/>
    <property type="match status" value="1"/>
</dbReference>
<feature type="binding site" evidence="13">
    <location>
        <position position="258"/>
    </location>
    <ligand>
        <name>L-serine</name>
        <dbReference type="ChEBI" id="CHEBI:33384"/>
    </ligand>
</feature>
<comment type="pathway">
    <text evidence="2 12">Aminoacyl-tRNA biosynthesis; selenocysteinyl-tRNA(Sec) biosynthesis; L-seryl-tRNA(Sec) from L-serine and tRNA(Sec): step 1/1.</text>
</comment>
<feature type="binding site" evidence="13">
    <location>
        <position position="227"/>
    </location>
    <ligand>
        <name>L-serine</name>
        <dbReference type="ChEBI" id="CHEBI:33384"/>
    </ligand>
</feature>
<dbReference type="AlphaFoldDB" id="A0A1G2FZM9"/>
<dbReference type="UniPathway" id="UPA00906">
    <property type="reaction ID" value="UER00895"/>
</dbReference>
<proteinExistence type="inferred from homology"/>
<dbReference type="NCBIfam" id="TIGR00414">
    <property type="entry name" value="serS"/>
    <property type="match status" value="1"/>
</dbReference>
<evidence type="ECO:0000313" key="17">
    <source>
        <dbReference type="EMBL" id="OGZ43544.1"/>
    </source>
</evidence>
<dbReference type="InterPro" id="IPR033729">
    <property type="entry name" value="SerRS_core"/>
</dbReference>
<dbReference type="Pfam" id="PF02403">
    <property type="entry name" value="Seryl_tRNA_N"/>
    <property type="match status" value="1"/>
</dbReference>
<dbReference type="HAMAP" id="MF_00176">
    <property type="entry name" value="Ser_tRNA_synth_type1"/>
    <property type="match status" value="1"/>
</dbReference>
<dbReference type="Gene3D" id="3.30.930.10">
    <property type="entry name" value="Bira Bifunctional Protein, Domain 2"/>
    <property type="match status" value="1"/>
</dbReference>
<dbReference type="PANTHER" id="PTHR43697:SF1">
    <property type="entry name" value="SERINE--TRNA LIGASE"/>
    <property type="match status" value="1"/>
</dbReference>
<keyword evidence="9 12" id="KW-0030">Aminoacyl-tRNA synthetase</keyword>
<evidence type="ECO:0000256" key="3">
    <source>
        <dbReference type="ARBA" id="ARBA00010728"/>
    </source>
</evidence>
<evidence type="ECO:0000256" key="10">
    <source>
        <dbReference type="ARBA" id="ARBA00047929"/>
    </source>
</evidence>
<dbReference type="PANTHER" id="PTHR43697">
    <property type="entry name" value="SERYL-TRNA SYNTHETASE"/>
    <property type="match status" value="1"/>
</dbReference>
<feature type="binding site" evidence="12">
    <location>
        <position position="274"/>
    </location>
    <ligand>
        <name>ATP</name>
        <dbReference type="ChEBI" id="CHEBI:30616"/>
    </ligand>
</feature>
<keyword evidence="6 12" id="KW-0547">Nucleotide-binding</keyword>
<dbReference type="GO" id="GO:0005737">
    <property type="term" value="C:cytoplasm"/>
    <property type="evidence" value="ECO:0007669"/>
    <property type="project" value="UniProtKB-SubCell"/>
</dbReference>
<comment type="subunit">
    <text evidence="12">Homodimer. The tRNA molecule binds across the dimer.</text>
</comment>
<dbReference type="InterPro" id="IPR006195">
    <property type="entry name" value="aa-tRNA-synth_II"/>
</dbReference>
<feature type="binding site" evidence="13">
    <location>
        <position position="380"/>
    </location>
    <ligand>
        <name>L-serine</name>
        <dbReference type="ChEBI" id="CHEBI:33384"/>
    </ligand>
</feature>
<comment type="similarity">
    <text evidence="3 12">Belongs to the class-II aminoacyl-tRNA synthetase family. Type-1 seryl-tRNA synthetase subfamily.</text>
</comment>
<keyword evidence="7 12" id="KW-0067">ATP-binding</keyword>
<feature type="binding site" evidence="12">
    <location>
        <position position="382"/>
    </location>
    <ligand>
        <name>L-serine</name>
        <dbReference type="ChEBI" id="CHEBI:33384"/>
    </ligand>
</feature>
<dbReference type="PRINTS" id="PR00981">
    <property type="entry name" value="TRNASYNTHSER"/>
</dbReference>
<evidence type="ECO:0000256" key="4">
    <source>
        <dbReference type="ARBA" id="ARBA00022490"/>
    </source>
</evidence>
<feature type="coiled-coil region" evidence="15">
    <location>
        <begin position="37"/>
        <end position="64"/>
    </location>
</feature>
<dbReference type="InterPro" id="IPR002317">
    <property type="entry name" value="Ser-tRNA-ligase_type_1"/>
</dbReference>
<comment type="caution">
    <text evidence="17">The sequence shown here is derived from an EMBL/GenBank/DDBJ whole genome shotgun (WGS) entry which is preliminary data.</text>
</comment>
<dbReference type="Proteomes" id="UP000176700">
    <property type="component" value="Unassembled WGS sequence"/>
</dbReference>
<feature type="binding site" evidence="12 14">
    <location>
        <begin position="347"/>
        <end position="350"/>
    </location>
    <ligand>
        <name>ATP</name>
        <dbReference type="ChEBI" id="CHEBI:30616"/>
    </ligand>
</feature>
<comment type="domain">
    <text evidence="12">Consists of two distinct domains, a catalytic core and a N-terminal extension that is involved in tRNA binding.</text>
</comment>
<feature type="domain" description="Aminoacyl-transfer RNA synthetases class-II family profile" evidence="16">
    <location>
        <begin position="137"/>
        <end position="407"/>
    </location>
</feature>
<comment type="catalytic activity">
    <reaction evidence="11 12">
        <text>tRNA(Ser) + L-serine + ATP = L-seryl-tRNA(Ser) + AMP + diphosphate + H(+)</text>
        <dbReference type="Rhea" id="RHEA:12292"/>
        <dbReference type="Rhea" id="RHEA-COMP:9669"/>
        <dbReference type="Rhea" id="RHEA-COMP:9703"/>
        <dbReference type="ChEBI" id="CHEBI:15378"/>
        <dbReference type="ChEBI" id="CHEBI:30616"/>
        <dbReference type="ChEBI" id="CHEBI:33019"/>
        <dbReference type="ChEBI" id="CHEBI:33384"/>
        <dbReference type="ChEBI" id="CHEBI:78442"/>
        <dbReference type="ChEBI" id="CHEBI:78533"/>
        <dbReference type="ChEBI" id="CHEBI:456215"/>
        <dbReference type="EC" id="6.1.1.11"/>
    </reaction>
</comment>
<dbReference type="InterPro" id="IPR042103">
    <property type="entry name" value="SerRS_1_N_sf"/>
</dbReference>
<evidence type="ECO:0000256" key="13">
    <source>
        <dbReference type="PIRSR" id="PIRSR001529-1"/>
    </source>
</evidence>
<keyword evidence="8 12" id="KW-0648">Protein biosynthesis</keyword>
<name>A0A1G2FZM9_9BACT</name>
<dbReference type="GO" id="GO:0006434">
    <property type="term" value="P:seryl-tRNA aminoacylation"/>
    <property type="evidence" value="ECO:0007669"/>
    <property type="project" value="UniProtKB-UniRule"/>
</dbReference>
<evidence type="ECO:0000256" key="7">
    <source>
        <dbReference type="ARBA" id="ARBA00022840"/>
    </source>
</evidence>
<feature type="binding site" evidence="12 14">
    <location>
        <begin position="258"/>
        <end position="260"/>
    </location>
    <ligand>
        <name>ATP</name>
        <dbReference type="ChEBI" id="CHEBI:30616"/>
    </ligand>
</feature>
<evidence type="ECO:0000256" key="12">
    <source>
        <dbReference type="HAMAP-Rule" id="MF_00176"/>
    </source>
</evidence>
<evidence type="ECO:0000256" key="8">
    <source>
        <dbReference type="ARBA" id="ARBA00022917"/>
    </source>
</evidence>
<dbReference type="GO" id="GO:0004828">
    <property type="term" value="F:serine-tRNA ligase activity"/>
    <property type="evidence" value="ECO:0007669"/>
    <property type="project" value="UniProtKB-UniRule"/>
</dbReference>
<evidence type="ECO:0000313" key="18">
    <source>
        <dbReference type="Proteomes" id="UP000176700"/>
    </source>
</evidence>
<dbReference type="InterPro" id="IPR002314">
    <property type="entry name" value="aa-tRNA-synt_IIb"/>
</dbReference>
<dbReference type="SUPFAM" id="SSF55681">
    <property type="entry name" value="Class II aaRS and biotin synthetases"/>
    <property type="match status" value="1"/>
</dbReference>
<feature type="binding site" evidence="14">
    <location>
        <begin position="274"/>
        <end position="277"/>
    </location>
    <ligand>
        <name>ATP</name>
        <dbReference type="ChEBI" id="CHEBI:30616"/>
    </ligand>
</feature>
<dbReference type="InterPro" id="IPR045864">
    <property type="entry name" value="aa-tRNA-synth_II/BPL/LPL"/>
</dbReference>
<feature type="site" description="Important for serine binding" evidence="13">
    <location>
        <position position="382"/>
    </location>
</feature>
<evidence type="ECO:0000259" key="16">
    <source>
        <dbReference type="PROSITE" id="PS50862"/>
    </source>
</evidence>
<evidence type="ECO:0000256" key="9">
    <source>
        <dbReference type="ARBA" id="ARBA00023146"/>
    </source>
</evidence>
<dbReference type="Gene3D" id="1.10.287.40">
    <property type="entry name" value="Serine-tRNA synthetase, tRNA binding domain"/>
    <property type="match status" value="1"/>
</dbReference>
<dbReference type="Pfam" id="PF00587">
    <property type="entry name" value="tRNA-synt_2b"/>
    <property type="match status" value="1"/>
</dbReference>
<dbReference type="CDD" id="cd00770">
    <property type="entry name" value="SerRS_core"/>
    <property type="match status" value="1"/>
</dbReference>
<sequence>MLDIRFIRENPDLIREAARKKGVQFDISKLLKTDESRKRLLGEVEALRSRINKTSDEIALMSNENERSASIEKMREVKTLLAKMEEELKTVDYDFKSLMLDVPNIPDPSVPEGKSDADNVEVRRWGNARVFDLKAKDHLTIMKELDLVDIERGAKVSGMRGYFLKGDVVVLSFALWKFAVDHLVKKGFELFGAPAIVKGEHLIGTGHFPQTKDDVYSLGDNHYLSATAEISMMGYHTGEIFDEVELPKKYVAFSPCYRREAGSYGKDTKGIYRVHEFYKVEQLMLVKNDHQESVRWHEELTKNAEELMQMLNIPYRVVVNCGGDIGRAHVKTYDIESWIPSENRYRETHSSSYYHDFQTRRFNIRYRGEDGKIQFTHSLNNTVIATPRILIAILENNQQPDGSVVVPEALRSFVGKDVFRKPSS</sequence>
<evidence type="ECO:0000256" key="1">
    <source>
        <dbReference type="ARBA" id="ARBA00004496"/>
    </source>
</evidence>
<keyword evidence="4 12" id="KW-0963">Cytoplasm</keyword>